<dbReference type="Gene3D" id="3.30.70.330">
    <property type="match status" value="3"/>
</dbReference>
<name>A0A9Q1Q9S8_9CARY</name>
<feature type="domain" description="RRM" evidence="4">
    <location>
        <begin position="413"/>
        <end position="485"/>
    </location>
</feature>
<organism evidence="5 6">
    <name type="scientific">Carnegiea gigantea</name>
    <dbReference type="NCBI Taxonomy" id="171969"/>
    <lineage>
        <taxon>Eukaryota</taxon>
        <taxon>Viridiplantae</taxon>
        <taxon>Streptophyta</taxon>
        <taxon>Embryophyta</taxon>
        <taxon>Tracheophyta</taxon>
        <taxon>Spermatophyta</taxon>
        <taxon>Magnoliopsida</taxon>
        <taxon>eudicotyledons</taxon>
        <taxon>Gunneridae</taxon>
        <taxon>Pentapetalae</taxon>
        <taxon>Caryophyllales</taxon>
        <taxon>Cactineae</taxon>
        <taxon>Cactaceae</taxon>
        <taxon>Cactoideae</taxon>
        <taxon>Echinocereeae</taxon>
        <taxon>Carnegiea</taxon>
    </lineage>
</organism>
<dbReference type="GO" id="GO:0003723">
    <property type="term" value="F:RNA binding"/>
    <property type="evidence" value="ECO:0007669"/>
    <property type="project" value="UniProtKB-UniRule"/>
</dbReference>
<dbReference type="InterPro" id="IPR000504">
    <property type="entry name" value="RRM_dom"/>
</dbReference>
<evidence type="ECO:0000313" key="5">
    <source>
        <dbReference type="EMBL" id="KAJ8434232.1"/>
    </source>
</evidence>
<dbReference type="InterPro" id="IPR035979">
    <property type="entry name" value="RBD_domain_sf"/>
</dbReference>
<evidence type="ECO:0000313" key="6">
    <source>
        <dbReference type="Proteomes" id="UP001153076"/>
    </source>
</evidence>
<dbReference type="SUPFAM" id="SSF54928">
    <property type="entry name" value="RNA-binding domain, RBD"/>
    <property type="match status" value="2"/>
</dbReference>
<dbReference type="Proteomes" id="UP001153076">
    <property type="component" value="Unassembled WGS sequence"/>
</dbReference>
<protein>
    <recommendedName>
        <fullName evidence="4">RRM domain-containing protein</fullName>
    </recommendedName>
</protein>
<dbReference type="InterPro" id="IPR012677">
    <property type="entry name" value="Nucleotide-bd_a/b_plait_sf"/>
</dbReference>
<comment type="caution">
    <text evidence="5">The sequence shown here is derived from an EMBL/GenBank/DDBJ whole genome shotgun (WGS) entry which is preliminary data.</text>
</comment>
<feature type="compositionally biased region" description="Basic and acidic residues" evidence="3">
    <location>
        <begin position="269"/>
        <end position="287"/>
    </location>
</feature>
<keyword evidence="1 2" id="KW-0694">RNA-binding</keyword>
<evidence type="ECO:0000256" key="1">
    <source>
        <dbReference type="ARBA" id="ARBA00022884"/>
    </source>
</evidence>
<dbReference type="Pfam" id="PF00076">
    <property type="entry name" value="RRM_1"/>
    <property type="match status" value="2"/>
</dbReference>
<feature type="region of interest" description="Disordered" evidence="3">
    <location>
        <begin position="1"/>
        <end position="36"/>
    </location>
</feature>
<dbReference type="PANTHER" id="PTHR21245">
    <property type="entry name" value="HETEROGENEOUS NUCLEAR RIBONUCLEOPROTEIN"/>
    <property type="match status" value="1"/>
</dbReference>
<gene>
    <name evidence="5" type="ORF">Cgig2_005911</name>
</gene>
<sequence length="610" mass="66979">MPPVRRTTARKSVAPPARKCSMSNSQAASNDESWGSELEKALAFADSQPTVLPAPGGSSVASDAAVKAVTAPDDIALEDERGEGINEARAQEDVALARDNAVSVLSSACSAEMEVSLDETEVRRVDCGFPESGEDNVLDDGGDQVVVNDNGGKEKKVVKKMVEVVKQKVKMKVLKKVPKVRIRETVDSVAENLNPISIERVEIQPVTGSSVQLNHQNSNSGTRPIESCEKDGSDTQVEQVEGNVLMEVDQKGGGYWSETGNRVVQEHTDEGLDVEKDGNGERRHGNEELCGGGDEGAEEQGRNEEVGNVGRLEEEEEKLVSGELEAMESRKRKTEIFISGLDKDAKEEDVRKIFARAGEIVNLTVAKDAETGKKGHAFVRYVTAEEAKKALENFSEVKVCGKHCGAIPVEKNSKIFLGGIDMNQKDKDVSSVPFSNVSSASIEFNHGFALVELETSEDAKIAYKKLQKEDVVGKNRGIRLAWAKTLKEPNGEELLKHPFRVLVSMLDKFLIELLGIEHDPFVFANKIYAVLIPLSWDEEKIKDTFKKFVERDDIVLGKNLQTSRRKDFAFITYETQESAIVYIKSLYRRLNNGDGSKVPLPLSCACPQNL</sequence>
<feature type="compositionally biased region" description="Polar residues" evidence="3">
    <location>
        <begin position="211"/>
        <end position="222"/>
    </location>
</feature>
<proteinExistence type="predicted"/>
<keyword evidence="6" id="KW-1185">Reference proteome</keyword>
<dbReference type="EMBL" id="JAKOGI010000491">
    <property type="protein sequence ID" value="KAJ8434232.1"/>
    <property type="molecule type" value="Genomic_DNA"/>
</dbReference>
<feature type="domain" description="RRM" evidence="4">
    <location>
        <begin position="334"/>
        <end position="414"/>
    </location>
</feature>
<accession>A0A9Q1Q9S8</accession>
<dbReference type="PROSITE" id="PS50102">
    <property type="entry name" value="RRM"/>
    <property type="match status" value="3"/>
</dbReference>
<feature type="region of interest" description="Disordered" evidence="3">
    <location>
        <begin position="211"/>
        <end position="231"/>
    </location>
</feature>
<dbReference type="OrthoDB" id="3800936at2759"/>
<feature type="domain" description="RRM" evidence="4">
    <location>
        <begin position="525"/>
        <end position="605"/>
    </location>
</feature>
<dbReference type="CDD" id="cd00590">
    <property type="entry name" value="RRM_SF"/>
    <property type="match status" value="1"/>
</dbReference>
<evidence type="ECO:0000259" key="4">
    <source>
        <dbReference type="PROSITE" id="PS50102"/>
    </source>
</evidence>
<dbReference type="AlphaFoldDB" id="A0A9Q1Q9S8"/>
<evidence type="ECO:0000256" key="3">
    <source>
        <dbReference type="SAM" id="MobiDB-lite"/>
    </source>
</evidence>
<evidence type="ECO:0000256" key="2">
    <source>
        <dbReference type="PROSITE-ProRule" id="PRU00176"/>
    </source>
</evidence>
<reference evidence="5" key="1">
    <citation type="submission" date="2022-04" db="EMBL/GenBank/DDBJ databases">
        <title>Carnegiea gigantea Genome sequencing and assembly v2.</title>
        <authorList>
            <person name="Copetti D."/>
            <person name="Sanderson M.J."/>
            <person name="Burquez A."/>
            <person name="Wojciechowski M.F."/>
        </authorList>
    </citation>
    <scope>NUCLEOTIDE SEQUENCE</scope>
    <source>
        <strain evidence="5">SGP5-SGP5p</strain>
        <tissue evidence="5">Aerial part</tissue>
    </source>
</reference>
<dbReference type="SMART" id="SM00360">
    <property type="entry name" value="RRM"/>
    <property type="match status" value="3"/>
</dbReference>
<feature type="compositionally biased region" description="Polar residues" evidence="3">
    <location>
        <begin position="21"/>
        <end position="33"/>
    </location>
</feature>
<feature type="region of interest" description="Disordered" evidence="3">
    <location>
        <begin position="269"/>
        <end position="321"/>
    </location>
</feature>